<proteinExistence type="predicted"/>
<organism evidence="3 4">
    <name type="scientific">Pseudobacter ginsenosidimutans</name>
    <dbReference type="NCBI Taxonomy" id="661488"/>
    <lineage>
        <taxon>Bacteria</taxon>
        <taxon>Pseudomonadati</taxon>
        <taxon>Bacteroidota</taxon>
        <taxon>Chitinophagia</taxon>
        <taxon>Chitinophagales</taxon>
        <taxon>Chitinophagaceae</taxon>
        <taxon>Pseudobacter</taxon>
    </lineage>
</organism>
<accession>A0A4Q7MGG1</accession>
<protein>
    <recommendedName>
        <fullName evidence="2">Transcription factor zinc-finger domain-containing protein</fullName>
    </recommendedName>
</protein>
<feature type="compositionally biased region" description="Low complexity" evidence="1">
    <location>
        <begin position="52"/>
        <end position="68"/>
    </location>
</feature>
<evidence type="ECO:0000313" key="3">
    <source>
        <dbReference type="EMBL" id="RZS65499.1"/>
    </source>
</evidence>
<gene>
    <name evidence="3" type="ORF">EV199_5673</name>
</gene>
<reference evidence="3 4" key="1">
    <citation type="submission" date="2019-02" db="EMBL/GenBank/DDBJ databases">
        <title>Genomic Encyclopedia of Type Strains, Phase IV (KMG-IV): sequencing the most valuable type-strain genomes for metagenomic binning, comparative biology and taxonomic classification.</title>
        <authorList>
            <person name="Goeker M."/>
        </authorList>
    </citation>
    <scope>NUCLEOTIDE SEQUENCE [LARGE SCALE GENOMIC DNA]</scope>
    <source>
        <strain evidence="3 4">DSM 18116</strain>
    </source>
</reference>
<evidence type="ECO:0000313" key="4">
    <source>
        <dbReference type="Proteomes" id="UP000293874"/>
    </source>
</evidence>
<name>A0A4Q7MGG1_9BACT</name>
<dbReference type="Proteomes" id="UP000293874">
    <property type="component" value="Unassembled WGS sequence"/>
</dbReference>
<evidence type="ECO:0000256" key="1">
    <source>
        <dbReference type="SAM" id="MobiDB-lite"/>
    </source>
</evidence>
<feature type="compositionally biased region" description="Basic residues" evidence="1">
    <location>
        <begin position="78"/>
        <end position="92"/>
    </location>
</feature>
<feature type="domain" description="Transcription factor zinc-finger" evidence="2">
    <location>
        <begin position="2"/>
        <end position="41"/>
    </location>
</feature>
<dbReference type="Pfam" id="PF13453">
    <property type="entry name" value="Zn_ribbon_TFIIB"/>
    <property type="match status" value="1"/>
</dbReference>
<keyword evidence="4" id="KW-1185">Reference proteome</keyword>
<dbReference type="AlphaFoldDB" id="A0A4Q7MGG1"/>
<evidence type="ECO:0000259" key="2">
    <source>
        <dbReference type="Pfam" id="PF13453"/>
    </source>
</evidence>
<comment type="caution">
    <text evidence="3">The sequence shown here is derived from an EMBL/GenBank/DDBJ whole genome shotgun (WGS) entry which is preliminary data.</text>
</comment>
<dbReference type="EMBL" id="SGXA01000005">
    <property type="protein sequence ID" value="RZS65499.1"/>
    <property type="molecule type" value="Genomic_DNA"/>
</dbReference>
<feature type="region of interest" description="Disordered" evidence="1">
    <location>
        <begin position="46"/>
        <end position="92"/>
    </location>
</feature>
<sequence>MKCPNCNETLLMTERNNIEIDYCPSCRGIWLDKGELDKMLEYAEQKYRSSEQGQEQQQQQHQQYQQPYKKYDNDHYKDHHKHNPYQKPYKKKGFLGDLFDFD</sequence>
<dbReference type="InterPro" id="IPR027392">
    <property type="entry name" value="TF_Znf"/>
</dbReference>
<dbReference type="RefSeq" id="WP_130544160.1">
    <property type="nucleotide sequence ID" value="NZ_CP042431.1"/>
</dbReference>
<dbReference type="OrthoDB" id="9814037at2"/>